<dbReference type="Proteomes" id="UP000593572">
    <property type="component" value="Unassembled WGS sequence"/>
</dbReference>
<evidence type="ECO:0000313" key="2">
    <source>
        <dbReference type="Proteomes" id="UP000593572"/>
    </source>
</evidence>
<dbReference type="EMBL" id="JABEZX010000011">
    <property type="protein sequence ID" value="MBA0570553.1"/>
    <property type="molecule type" value="Genomic_DNA"/>
</dbReference>
<proteinExistence type="predicted"/>
<keyword evidence="2" id="KW-1185">Reference proteome</keyword>
<dbReference type="AlphaFoldDB" id="A0A7J8N0W7"/>
<sequence>MRKTIFTIHVMVLNNRLNRWR</sequence>
<organism evidence="1 2">
    <name type="scientific">Gossypium lobatum</name>
    <dbReference type="NCBI Taxonomy" id="34289"/>
    <lineage>
        <taxon>Eukaryota</taxon>
        <taxon>Viridiplantae</taxon>
        <taxon>Streptophyta</taxon>
        <taxon>Embryophyta</taxon>
        <taxon>Tracheophyta</taxon>
        <taxon>Spermatophyta</taxon>
        <taxon>Magnoliopsida</taxon>
        <taxon>eudicotyledons</taxon>
        <taxon>Gunneridae</taxon>
        <taxon>Pentapetalae</taxon>
        <taxon>rosids</taxon>
        <taxon>malvids</taxon>
        <taxon>Malvales</taxon>
        <taxon>Malvaceae</taxon>
        <taxon>Malvoideae</taxon>
        <taxon>Gossypium</taxon>
    </lineage>
</organism>
<protein>
    <submittedName>
        <fullName evidence="1">Uncharacterized protein</fullName>
    </submittedName>
</protein>
<gene>
    <name evidence="1" type="ORF">Golob_004192</name>
</gene>
<reference evidence="1 2" key="1">
    <citation type="journal article" date="2019" name="Genome Biol. Evol.">
        <title>Insights into the evolution of the New World diploid cottons (Gossypium, subgenus Houzingenia) based on genome sequencing.</title>
        <authorList>
            <person name="Grover C.E."/>
            <person name="Arick M.A. 2nd"/>
            <person name="Thrash A."/>
            <person name="Conover J.L."/>
            <person name="Sanders W.S."/>
            <person name="Peterson D.G."/>
            <person name="Frelichowski J.E."/>
            <person name="Scheffler J.A."/>
            <person name="Scheffler B.E."/>
            <person name="Wendel J.F."/>
        </authorList>
    </citation>
    <scope>NUCLEOTIDE SEQUENCE [LARGE SCALE GENOMIC DNA]</scope>
    <source>
        <strain evidence="1">157</strain>
        <tissue evidence="1">Leaf</tissue>
    </source>
</reference>
<comment type="caution">
    <text evidence="1">The sequence shown here is derived from an EMBL/GenBank/DDBJ whole genome shotgun (WGS) entry which is preliminary data.</text>
</comment>
<accession>A0A7J8N0W7</accession>
<evidence type="ECO:0000313" key="1">
    <source>
        <dbReference type="EMBL" id="MBA0570553.1"/>
    </source>
</evidence>
<name>A0A7J8N0W7_9ROSI</name>